<feature type="region of interest" description="Disordered" evidence="1">
    <location>
        <begin position="146"/>
        <end position="168"/>
    </location>
</feature>
<evidence type="ECO:0000256" key="1">
    <source>
        <dbReference type="SAM" id="MobiDB-lite"/>
    </source>
</evidence>
<keyword evidence="3" id="KW-1185">Reference proteome</keyword>
<name>A0A1J9QP58_9PEZI</name>
<proteinExistence type="predicted"/>
<dbReference type="Proteomes" id="UP000183809">
    <property type="component" value="Unassembled WGS sequence"/>
</dbReference>
<dbReference type="AlphaFoldDB" id="A0A1J9QP58"/>
<accession>A0A1J9QP58</accession>
<sequence>MERLPAFLFNPTLEVPEQNDELRFFAELPFFHSELDSEPEPERPIIAMRFDMPIPTPHYITIMLAPHCDQLHPPNPSPWIWEVSRDAIPTYELLKRTVMNLMLIGNSTRFFGPRSLLALPELEQTMHFHMTPKRHPCFFEQTASASEQLNRERGGGGSGSDGVDADGIITDDRWPSGWDYDRVLRERNFLFLHVMPEGHWAWQERMRERVAEELSRLIMWG</sequence>
<reference evidence="2 3" key="1">
    <citation type="submission" date="2016-10" db="EMBL/GenBank/DDBJ databases">
        <title>Proteomics and genomics reveal pathogen-plant mechanisms compatible with a hemibiotrophic lifestyle of Diplodia corticola.</title>
        <authorList>
            <person name="Fernandes I."/>
            <person name="De Jonge R."/>
            <person name="Van De Peer Y."/>
            <person name="Devreese B."/>
            <person name="Alves A."/>
            <person name="Esteves A.C."/>
        </authorList>
    </citation>
    <scope>NUCLEOTIDE SEQUENCE [LARGE SCALE GENOMIC DNA]</scope>
    <source>
        <strain evidence="2 3">CBS 112549</strain>
    </source>
</reference>
<organism evidence="2 3">
    <name type="scientific">Diplodia corticola</name>
    <dbReference type="NCBI Taxonomy" id="236234"/>
    <lineage>
        <taxon>Eukaryota</taxon>
        <taxon>Fungi</taxon>
        <taxon>Dikarya</taxon>
        <taxon>Ascomycota</taxon>
        <taxon>Pezizomycotina</taxon>
        <taxon>Dothideomycetes</taxon>
        <taxon>Dothideomycetes incertae sedis</taxon>
        <taxon>Botryosphaeriales</taxon>
        <taxon>Botryosphaeriaceae</taxon>
        <taxon>Diplodia</taxon>
    </lineage>
</organism>
<evidence type="ECO:0000313" key="3">
    <source>
        <dbReference type="Proteomes" id="UP000183809"/>
    </source>
</evidence>
<dbReference type="EMBL" id="MNUE01000064">
    <property type="protein sequence ID" value="OJD30233.1"/>
    <property type="molecule type" value="Genomic_DNA"/>
</dbReference>
<protein>
    <submittedName>
        <fullName evidence="2">Uncharacterized protein</fullName>
    </submittedName>
</protein>
<comment type="caution">
    <text evidence="2">The sequence shown here is derived from an EMBL/GenBank/DDBJ whole genome shotgun (WGS) entry which is preliminary data.</text>
</comment>
<gene>
    <name evidence="2" type="ORF">BKCO1_6400013</name>
</gene>
<dbReference type="GeneID" id="31018425"/>
<dbReference type="RefSeq" id="XP_020126493.1">
    <property type="nucleotide sequence ID" value="XM_020278164.1"/>
</dbReference>
<evidence type="ECO:0000313" key="2">
    <source>
        <dbReference type="EMBL" id="OJD30233.1"/>
    </source>
</evidence>